<dbReference type="Proteomes" id="UP001233673">
    <property type="component" value="Unassembled WGS sequence"/>
</dbReference>
<dbReference type="Gene3D" id="2.40.260.10">
    <property type="entry name" value="Sortase"/>
    <property type="match status" value="1"/>
</dbReference>
<evidence type="ECO:0000313" key="4">
    <source>
        <dbReference type="Proteomes" id="UP001233673"/>
    </source>
</evidence>
<dbReference type="NCBIfam" id="NF033748">
    <property type="entry name" value="class_F_sortase"/>
    <property type="match status" value="1"/>
</dbReference>
<dbReference type="InterPro" id="IPR042001">
    <property type="entry name" value="Sortase_F"/>
</dbReference>
<keyword evidence="1" id="KW-0378">Hydrolase</keyword>
<evidence type="ECO:0000256" key="2">
    <source>
        <dbReference type="SAM" id="MobiDB-lite"/>
    </source>
</evidence>
<dbReference type="Pfam" id="PF04203">
    <property type="entry name" value="Sortase"/>
    <property type="match status" value="1"/>
</dbReference>
<evidence type="ECO:0000313" key="3">
    <source>
        <dbReference type="EMBL" id="MDP5181210.1"/>
    </source>
</evidence>
<dbReference type="InterPro" id="IPR023365">
    <property type="entry name" value="Sortase_dom-sf"/>
</dbReference>
<protein>
    <submittedName>
        <fullName evidence="3">Class F sortase</fullName>
    </submittedName>
</protein>
<dbReference type="SUPFAM" id="SSF63817">
    <property type="entry name" value="Sortase"/>
    <property type="match status" value="1"/>
</dbReference>
<dbReference type="InterPro" id="IPR005754">
    <property type="entry name" value="Sortase"/>
</dbReference>
<accession>A0ABT9I7U5</accession>
<name>A0ABT9I7U5_9ACTN</name>
<dbReference type="CDD" id="cd05829">
    <property type="entry name" value="Sortase_F"/>
    <property type="match status" value="1"/>
</dbReference>
<proteinExistence type="predicted"/>
<comment type="caution">
    <text evidence="3">The sequence shown here is derived from an EMBL/GenBank/DDBJ whole genome shotgun (WGS) entry which is preliminary data.</text>
</comment>
<dbReference type="RefSeq" id="WP_305997978.1">
    <property type="nucleotide sequence ID" value="NZ_JASNFN010000001.1"/>
</dbReference>
<organism evidence="3 4">
    <name type="scientific">Blastococcus carthaginiensis</name>
    <dbReference type="NCBI Taxonomy" id="3050034"/>
    <lineage>
        <taxon>Bacteria</taxon>
        <taxon>Bacillati</taxon>
        <taxon>Actinomycetota</taxon>
        <taxon>Actinomycetes</taxon>
        <taxon>Geodermatophilales</taxon>
        <taxon>Geodermatophilaceae</taxon>
        <taxon>Blastococcus</taxon>
    </lineage>
</organism>
<dbReference type="EMBL" id="JASNFN010000001">
    <property type="protein sequence ID" value="MDP5181210.1"/>
    <property type="molecule type" value="Genomic_DNA"/>
</dbReference>
<evidence type="ECO:0000256" key="1">
    <source>
        <dbReference type="ARBA" id="ARBA00022801"/>
    </source>
</evidence>
<keyword evidence="4" id="KW-1185">Reference proteome</keyword>
<feature type="compositionally biased region" description="Low complexity" evidence="2">
    <location>
        <begin position="64"/>
        <end position="73"/>
    </location>
</feature>
<reference evidence="4" key="1">
    <citation type="submission" date="2023-05" db="EMBL/GenBank/DDBJ databases">
        <title>Draft genome of Pseudofrankia sp. BMG5.37.</title>
        <authorList>
            <person name="Gtari M."/>
            <person name="Ghodhbane F."/>
            <person name="Sbissi I."/>
        </authorList>
    </citation>
    <scope>NUCLEOTIDE SEQUENCE [LARGE SCALE GENOMIC DNA]</scope>
    <source>
        <strain evidence="4">BMG 814</strain>
    </source>
</reference>
<feature type="region of interest" description="Disordered" evidence="2">
    <location>
        <begin position="43"/>
        <end position="73"/>
    </location>
</feature>
<gene>
    <name evidence="3" type="ORF">QOZ88_01025</name>
</gene>
<feature type="compositionally biased region" description="Pro residues" evidence="2">
    <location>
        <begin position="49"/>
        <end position="60"/>
    </location>
</feature>
<sequence>MGRHSRADGRPRLARAAIAALSFGGAALIGAGLVTQESMPTVPSAAAAPMPPSAAPPSAGPSPGGAATAPAPAPAPAVVGPVLAEAEPLAVTIPSIDTATPPLASLGLLPDGSLEVPADYDVAGWYRGGPAPGELGPAVIAGHVDSAAEGPAVFFRLAELQPGAEILVDRADGTTAVFTVDRVARYPKDAFPTVEVYGDTAHAALRLITCGGSFDRASGSYRDNVVVYARLAGVR</sequence>